<dbReference type="InterPro" id="IPR043128">
    <property type="entry name" value="Rev_trsase/Diguanyl_cyclase"/>
</dbReference>
<organism evidence="3 4">
    <name type="scientific">Methylomusa anaerophila</name>
    <dbReference type="NCBI Taxonomy" id="1930071"/>
    <lineage>
        <taxon>Bacteria</taxon>
        <taxon>Bacillati</taxon>
        <taxon>Bacillota</taxon>
        <taxon>Negativicutes</taxon>
        <taxon>Selenomonadales</taxon>
        <taxon>Sporomusaceae</taxon>
        <taxon>Methylomusa</taxon>
    </lineage>
</organism>
<protein>
    <submittedName>
        <fullName evidence="3">Response regulator PleD</fullName>
    </submittedName>
</protein>
<dbReference type="PANTHER" id="PTHR45138:SF9">
    <property type="entry name" value="DIGUANYLATE CYCLASE DGCM-RELATED"/>
    <property type="match status" value="1"/>
</dbReference>
<feature type="transmembrane region" description="Helical" evidence="1">
    <location>
        <begin position="216"/>
        <end position="233"/>
    </location>
</feature>
<keyword evidence="1" id="KW-0812">Transmembrane</keyword>
<evidence type="ECO:0000256" key="1">
    <source>
        <dbReference type="SAM" id="Phobius"/>
    </source>
</evidence>
<keyword evidence="1" id="KW-0472">Membrane</keyword>
<name>A0A348ALP9_9FIRM</name>
<evidence type="ECO:0000313" key="4">
    <source>
        <dbReference type="Proteomes" id="UP000276437"/>
    </source>
</evidence>
<dbReference type="PANTHER" id="PTHR45138">
    <property type="entry name" value="REGULATORY COMPONENTS OF SENSORY TRANSDUCTION SYSTEM"/>
    <property type="match status" value="1"/>
</dbReference>
<dbReference type="PROSITE" id="PS50887">
    <property type="entry name" value="GGDEF"/>
    <property type="match status" value="1"/>
</dbReference>
<evidence type="ECO:0000313" key="3">
    <source>
        <dbReference type="EMBL" id="BBB91997.1"/>
    </source>
</evidence>
<feature type="transmembrane region" description="Helical" evidence="1">
    <location>
        <begin position="37"/>
        <end position="54"/>
    </location>
</feature>
<dbReference type="Proteomes" id="UP000276437">
    <property type="component" value="Chromosome"/>
</dbReference>
<keyword evidence="1" id="KW-1133">Transmembrane helix</keyword>
<dbReference type="NCBIfam" id="TIGR00254">
    <property type="entry name" value="GGDEF"/>
    <property type="match status" value="1"/>
</dbReference>
<dbReference type="CDD" id="cd01949">
    <property type="entry name" value="GGDEF"/>
    <property type="match status" value="1"/>
</dbReference>
<evidence type="ECO:0000259" key="2">
    <source>
        <dbReference type="PROSITE" id="PS50887"/>
    </source>
</evidence>
<feature type="transmembrane region" description="Helical" evidence="1">
    <location>
        <begin position="119"/>
        <end position="139"/>
    </location>
</feature>
<reference evidence="3 4" key="1">
    <citation type="journal article" date="2018" name="Int. J. Syst. Evol. Microbiol.">
        <title>Methylomusa anaerophila gen. nov., sp. nov., an anaerobic methanol-utilizing bacterium isolated from a microbial fuel cell.</title>
        <authorList>
            <person name="Amano N."/>
            <person name="Yamamuro A."/>
            <person name="Miyahara M."/>
            <person name="Kouzuma A."/>
            <person name="Abe T."/>
            <person name="Watanabe K."/>
        </authorList>
    </citation>
    <scope>NUCLEOTIDE SEQUENCE [LARGE SCALE GENOMIC DNA]</scope>
    <source>
        <strain evidence="3 4">MMFC1</strain>
    </source>
</reference>
<dbReference type="Gene3D" id="3.30.70.270">
    <property type="match status" value="1"/>
</dbReference>
<dbReference type="Pfam" id="PF00990">
    <property type="entry name" value="GGDEF"/>
    <property type="match status" value="1"/>
</dbReference>
<gene>
    <name evidence="3" type="primary">pleD_2</name>
    <name evidence="3" type="ORF">MAMMFC1_02682</name>
</gene>
<keyword evidence="4" id="KW-1185">Reference proteome</keyword>
<dbReference type="AlphaFoldDB" id="A0A348ALP9"/>
<feature type="transmembrane region" description="Helical" evidence="1">
    <location>
        <begin position="61"/>
        <end position="81"/>
    </location>
</feature>
<dbReference type="SUPFAM" id="SSF55073">
    <property type="entry name" value="Nucleotide cyclase"/>
    <property type="match status" value="1"/>
</dbReference>
<feature type="transmembrane region" description="Helical" evidence="1">
    <location>
        <begin position="193"/>
        <end position="210"/>
    </location>
</feature>
<feature type="transmembrane region" description="Helical" evidence="1">
    <location>
        <begin position="87"/>
        <end position="107"/>
    </location>
</feature>
<dbReference type="InterPro" id="IPR000160">
    <property type="entry name" value="GGDEF_dom"/>
</dbReference>
<dbReference type="SMART" id="SM00267">
    <property type="entry name" value="GGDEF"/>
    <property type="match status" value="1"/>
</dbReference>
<dbReference type="EMBL" id="AP018449">
    <property type="protein sequence ID" value="BBB91997.1"/>
    <property type="molecule type" value="Genomic_DNA"/>
</dbReference>
<dbReference type="GO" id="GO:0043709">
    <property type="term" value="P:cell adhesion involved in single-species biofilm formation"/>
    <property type="evidence" value="ECO:0007669"/>
    <property type="project" value="TreeGrafter"/>
</dbReference>
<feature type="domain" description="GGDEF" evidence="2">
    <location>
        <begin position="263"/>
        <end position="401"/>
    </location>
</feature>
<dbReference type="GO" id="GO:0005886">
    <property type="term" value="C:plasma membrane"/>
    <property type="evidence" value="ECO:0007669"/>
    <property type="project" value="TreeGrafter"/>
</dbReference>
<accession>A0A348ALP9</accession>
<dbReference type="KEGG" id="mana:MAMMFC1_02682"/>
<dbReference type="RefSeq" id="WP_126308949.1">
    <property type="nucleotide sequence ID" value="NZ_DAINIT010000003.1"/>
</dbReference>
<dbReference type="InterPro" id="IPR029787">
    <property type="entry name" value="Nucleotide_cyclase"/>
</dbReference>
<feature type="transmembrane region" description="Helical" evidence="1">
    <location>
        <begin position="159"/>
        <end position="184"/>
    </location>
</feature>
<proteinExistence type="predicted"/>
<dbReference type="GO" id="GO:0052621">
    <property type="term" value="F:diguanylate cyclase activity"/>
    <property type="evidence" value="ECO:0007669"/>
    <property type="project" value="TreeGrafter"/>
</dbReference>
<dbReference type="InterPro" id="IPR050469">
    <property type="entry name" value="Diguanylate_Cyclase"/>
</dbReference>
<dbReference type="GO" id="GO:1902201">
    <property type="term" value="P:negative regulation of bacterial-type flagellum-dependent cell motility"/>
    <property type="evidence" value="ECO:0007669"/>
    <property type="project" value="TreeGrafter"/>
</dbReference>
<sequence length="401" mass="44438">MFAKTLSALTTLPIGLLLLTCFLFSRTAAIPASLSAILENLSYIIFLAGLILSWRFNRSRVFFVITILGISQYVLTGFTPAGLDKQFYYNTVFSLISVLIPVNILFFSRLKERGIFSAWGLLSFGFIFLQFFYIALIVVTRDLDLIAPVSQMLLPFNHALFTDFLNLPQISVILIAFTGLLLIIKQFNNASHLYNALLCVLLASAAALHFRSIPAAIPVFFSASGIILIITILQDSYSMAYLDELTGIPGRRALREELLKLSGNYVIAMLDIDFFKKFNDTYGHDVGDDVLKLVASVMQNVGGGGKPFRYGGEEFTVVFPGKSANEAVSCLEDLREKIAQTGFTPQNKDKKKKCAAKQLFVTISIGLAEKNKKNKTPDQVIKSADNALYRAKKKGRNCVSK</sequence>
<dbReference type="FunFam" id="3.30.70.270:FF:000001">
    <property type="entry name" value="Diguanylate cyclase domain protein"/>
    <property type="match status" value="1"/>
</dbReference>